<dbReference type="EMBL" id="MK072544">
    <property type="protein sequence ID" value="AYV87224.1"/>
    <property type="molecule type" value="Genomic_DNA"/>
</dbReference>
<accession>A0A3G5AJY5</accession>
<feature type="compositionally biased region" description="Polar residues" evidence="1">
    <location>
        <begin position="170"/>
        <end position="189"/>
    </location>
</feature>
<evidence type="ECO:0000256" key="1">
    <source>
        <dbReference type="SAM" id="MobiDB-lite"/>
    </source>
</evidence>
<gene>
    <name evidence="2" type="ORF">Sylvanvirus38_3</name>
</gene>
<protein>
    <submittedName>
        <fullName evidence="2">Uncharacterized protein</fullName>
    </submittedName>
</protein>
<name>A0A3G5AJY5_9VIRU</name>
<proteinExistence type="predicted"/>
<reference evidence="2" key="1">
    <citation type="submission" date="2018-10" db="EMBL/GenBank/DDBJ databases">
        <title>Hidden diversity of soil giant viruses.</title>
        <authorList>
            <person name="Schulz F."/>
            <person name="Alteio L."/>
            <person name="Goudeau D."/>
            <person name="Ryan E.M."/>
            <person name="Malmstrom R.R."/>
            <person name="Blanchard J."/>
            <person name="Woyke T."/>
        </authorList>
    </citation>
    <scope>NUCLEOTIDE SEQUENCE</scope>
    <source>
        <strain evidence="2">SYV1</strain>
    </source>
</reference>
<feature type="region of interest" description="Disordered" evidence="1">
    <location>
        <begin position="164"/>
        <end position="189"/>
    </location>
</feature>
<evidence type="ECO:0000313" key="2">
    <source>
        <dbReference type="EMBL" id="AYV87224.1"/>
    </source>
</evidence>
<sequence>MSSSSSVDSTLPASTFIGNTNETKAAEYRIFQTPRIHRICFLDGKIKNPPTPGKRMSAPTYSKMDRIMTIAHIQLADNIVVYAATKYTRDVESVEESKANIPTKNNNRCKNDGSYVKARHTQGAIKRLFRRPVILRLDRANYTEEDIVTLIASCLHDDKGDKKTIDHSPANRNNHNKITWRNDDSTSSETNKLEGIVVPQTLHFVEADWTTCDIWTIRQGEIRS</sequence>
<organism evidence="2">
    <name type="scientific">Sylvanvirus sp</name>
    <dbReference type="NCBI Taxonomy" id="2487774"/>
    <lineage>
        <taxon>Viruses</taxon>
    </lineage>
</organism>